<protein>
    <submittedName>
        <fullName evidence="2">Uncharacterized protein</fullName>
    </submittedName>
</protein>
<evidence type="ECO:0000313" key="2">
    <source>
        <dbReference type="EMBL" id="KKL10439.1"/>
    </source>
</evidence>
<evidence type="ECO:0000256" key="1">
    <source>
        <dbReference type="SAM" id="MobiDB-lite"/>
    </source>
</evidence>
<feature type="region of interest" description="Disordered" evidence="1">
    <location>
        <begin position="1"/>
        <end position="29"/>
    </location>
</feature>
<organism evidence="2">
    <name type="scientific">marine sediment metagenome</name>
    <dbReference type="NCBI Taxonomy" id="412755"/>
    <lineage>
        <taxon>unclassified sequences</taxon>
        <taxon>metagenomes</taxon>
        <taxon>ecological metagenomes</taxon>
    </lineage>
</organism>
<feature type="compositionally biased region" description="Basic and acidic residues" evidence="1">
    <location>
        <begin position="1"/>
        <end position="10"/>
    </location>
</feature>
<accession>A0A0F9ALG4</accession>
<reference evidence="2" key="1">
    <citation type="journal article" date="2015" name="Nature">
        <title>Complex archaea that bridge the gap between prokaryotes and eukaryotes.</title>
        <authorList>
            <person name="Spang A."/>
            <person name="Saw J.H."/>
            <person name="Jorgensen S.L."/>
            <person name="Zaremba-Niedzwiedzka K."/>
            <person name="Martijn J."/>
            <person name="Lind A.E."/>
            <person name="van Eijk R."/>
            <person name="Schleper C."/>
            <person name="Guy L."/>
            <person name="Ettema T.J."/>
        </authorList>
    </citation>
    <scope>NUCLEOTIDE SEQUENCE</scope>
</reference>
<gene>
    <name evidence="2" type="ORF">LCGC14_2555800</name>
</gene>
<dbReference type="AlphaFoldDB" id="A0A0F9ALG4"/>
<name>A0A0F9ALG4_9ZZZZ</name>
<sequence length="103" mass="11510">MAVFEKDRGSRRYYSTSGDALPQSPGGIPTGSILTYTDTGDRFIYDGTLWLPFEGVEDTNEVLEQIGDTLVDLLRHIEMIRLTNVALANEIPDGEKFNPTDDR</sequence>
<dbReference type="EMBL" id="LAZR01042060">
    <property type="protein sequence ID" value="KKL10439.1"/>
    <property type="molecule type" value="Genomic_DNA"/>
</dbReference>
<comment type="caution">
    <text evidence="2">The sequence shown here is derived from an EMBL/GenBank/DDBJ whole genome shotgun (WGS) entry which is preliminary data.</text>
</comment>
<proteinExistence type="predicted"/>